<dbReference type="PATRIC" id="fig|1122241.3.peg.1158"/>
<evidence type="ECO:0000256" key="3">
    <source>
        <dbReference type="ARBA" id="ARBA00012812"/>
    </source>
</evidence>
<name>A0A151AXW2_9FIRM</name>
<feature type="domain" description="4Fe-4S ferredoxin-type" evidence="16">
    <location>
        <begin position="537"/>
        <end position="559"/>
    </location>
</feature>
<dbReference type="Gene3D" id="3.40.50.970">
    <property type="match status" value="2"/>
</dbReference>
<dbReference type="PROSITE" id="PS51379">
    <property type="entry name" value="4FE4S_FER_2"/>
    <property type="match status" value="2"/>
</dbReference>
<dbReference type="GO" id="GO:0046872">
    <property type="term" value="F:metal ion binding"/>
    <property type="evidence" value="ECO:0007669"/>
    <property type="project" value="UniProtKB-UniRule"/>
</dbReference>
<dbReference type="Gene3D" id="3.30.70.20">
    <property type="match status" value="1"/>
</dbReference>
<feature type="binding site" evidence="15">
    <location>
        <position position="577"/>
    </location>
    <ligand>
        <name>[4Fe-4S] cluster</name>
        <dbReference type="ChEBI" id="CHEBI:49883"/>
        <label>2</label>
    </ligand>
</feature>
<dbReference type="PANTHER" id="PTHR43710:SF6">
    <property type="entry name" value="INDOLEPYRUVATE OXIDOREDUCTASE SUBUNIT IORA"/>
    <property type="match status" value="1"/>
</dbReference>
<keyword evidence="18" id="KW-1185">Reference proteome</keyword>
<accession>A0A151AXW2</accession>
<dbReference type="Pfam" id="PF02775">
    <property type="entry name" value="TPP_enzyme_C"/>
    <property type="match status" value="1"/>
</dbReference>
<dbReference type="CDD" id="cd07034">
    <property type="entry name" value="TPP_PYR_PFOR_IOR-alpha_like"/>
    <property type="match status" value="1"/>
</dbReference>
<dbReference type="InterPro" id="IPR029061">
    <property type="entry name" value="THDP-binding"/>
</dbReference>
<evidence type="ECO:0000256" key="8">
    <source>
        <dbReference type="ARBA" id="ARBA00022982"/>
    </source>
</evidence>
<keyword evidence="10 14" id="KW-0408">Iron</keyword>
<dbReference type="PIRSF" id="PIRSF006439">
    <property type="entry name" value="Indolepyruvate_ferr_oxidored"/>
    <property type="match status" value="1"/>
</dbReference>
<protein>
    <recommendedName>
        <fullName evidence="4 14">Indolepyruvate oxidoreductase subunit IorA</fullName>
        <shortName evidence="14">IOR</shortName>
        <ecNumber evidence="3 14">1.2.7.8</ecNumber>
    </recommendedName>
    <alternativeName>
        <fullName evidence="12 14">Indolepyruvate ferredoxin oxidoreductase subunit alpha</fullName>
    </alternativeName>
</protein>
<dbReference type="EC" id="1.2.7.8" evidence="3 14"/>
<evidence type="ECO:0000256" key="13">
    <source>
        <dbReference type="ARBA" id="ARBA00048332"/>
    </source>
</evidence>
<feature type="binding site" evidence="15">
    <location>
        <position position="552"/>
    </location>
    <ligand>
        <name>[4Fe-4S] cluster</name>
        <dbReference type="ChEBI" id="CHEBI:49883"/>
        <label>1</label>
    </ligand>
</feature>
<dbReference type="InterPro" id="IPR017896">
    <property type="entry name" value="4Fe4S_Fe-S-bd"/>
</dbReference>
<organism evidence="17 18">
    <name type="scientific">Moorella mulderi DSM 14980</name>
    <dbReference type="NCBI Taxonomy" id="1122241"/>
    <lineage>
        <taxon>Bacteria</taxon>
        <taxon>Bacillati</taxon>
        <taxon>Bacillota</taxon>
        <taxon>Clostridia</taxon>
        <taxon>Neomoorellales</taxon>
        <taxon>Neomoorellaceae</taxon>
        <taxon>Neomoorella</taxon>
    </lineage>
</organism>
<dbReference type="NCBIfam" id="TIGR03336">
    <property type="entry name" value="IOR_alpha"/>
    <property type="match status" value="1"/>
</dbReference>
<keyword evidence="7 14" id="KW-0479">Metal-binding</keyword>
<dbReference type="AlphaFoldDB" id="A0A151AXW2"/>
<feature type="domain" description="4Fe-4S ferredoxin-type" evidence="16">
    <location>
        <begin position="566"/>
        <end position="593"/>
    </location>
</feature>
<evidence type="ECO:0000256" key="2">
    <source>
        <dbReference type="ARBA" id="ARBA00011238"/>
    </source>
</evidence>
<feature type="binding site" evidence="15">
    <location>
        <position position="549"/>
    </location>
    <ligand>
        <name>[4Fe-4S] cluster</name>
        <dbReference type="ChEBI" id="CHEBI:49883"/>
        <label>1</label>
    </ligand>
</feature>
<dbReference type="GO" id="GO:0043805">
    <property type="term" value="F:indolepyruvate ferredoxin oxidoreductase activity"/>
    <property type="evidence" value="ECO:0007669"/>
    <property type="project" value="UniProtKB-UniRule"/>
</dbReference>
<dbReference type="PROSITE" id="PS00198">
    <property type="entry name" value="4FE4S_FER_1"/>
    <property type="match status" value="1"/>
</dbReference>
<evidence type="ECO:0000256" key="15">
    <source>
        <dbReference type="PIRSR" id="PIRSR006439-50"/>
    </source>
</evidence>
<dbReference type="FunFam" id="3.40.50.970:FF:000039">
    <property type="entry name" value="Indolepyruvate oxidoreductase subunit IorA"/>
    <property type="match status" value="1"/>
</dbReference>
<keyword evidence="11 14" id="KW-0411">Iron-sulfur</keyword>
<dbReference type="GO" id="GO:0051539">
    <property type="term" value="F:4 iron, 4 sulfur cluster binding"/>
    <property type="evidence" value="ECO:0007669"/>
    <property type="project" value="UniProtKB-UniRule"/>
</dbReference>
<comment type="catalytic activity">
    <reaction evidence="13 14">
        <text>indole-3-pyruvate + 2 oxidized [2Fe-2S]-[ferredoxin] + CoA = (indol-3-yl)acetyl-CoA + 2 reduced [2Fe-2S]-[ferredoxin] + CO2 + H(+)</text>
        <dbReference type="Rhea" id="RHEA:12645"/>
        <dbReference type="Rhea" id="RHEA-COMP:10000"/>
        <dbReference type="Rhea" id="RHEA-COMP:10001"/>
        <dbReference type="ChEBI" id="CHEBI:15378"/>
        <dbReference type="ChEBI" id="CHEBI:16526"/>
        <dbReference type="ChEBI" id="CHEBI:17640"/>
        <dbReference type="ChEBI" id="CHEBI:33737"/>
        <dbReference type="ChEBI" id="CHEBI:33738"/>
        <dbReference type="ChEBI" id="CHEBI:57271"/>
        <dbReference type="ChEBI" id="CHEBI:57287"/>
        <dbReference type="EC" id="1.2.7.8"/>
    </reaction>
</comment>
<evidence type="ECO:0000256" key="6">
    <source>
        <dbReference type="ARBA" id="ARBA00022485"/>
    </source>
</evidence>
<comment type="subunit">
    <text evidence="2">Heterodimer of the IorA and IorB subunits.</text>
</comment>
<dbReference type="RefSeq" id="WP_084785487.1">
    <property type="nucleotide sequence ID" value="NZ_LTBC01000003.1"/>
</dbReference>
<sequence length="593" mass="63267">MPVLLMGNEAIARGAIEAGIRVATSYPGTPASEIMTALMHFGPEAGVYTEWSVNEKVAVEIAAGAAYAGARALVSMKQMGLNVAADAVMSLAYIGVKGGLVLVVADDPGPHSSQTEQDTRLFARFAKLPVLDPSCPREAYEMTKYAFKLSETLNLPVIVRPTTRVSHACQEVEVGTIPPRPPVPGFVKDPRWVIMPSLAARQHVWLNKQQERARAEFAASPFNAVQLEGPVGVIAGGPSYFYVTEALERLDVKLSLLKIGTPYPLPEELVREFLTRMERVLIVEEQEPVVEDQVIRLAWRNRLPVELSGKHDGYLPREGEFNVDRVAAALARFLKLEQENPAPGLPALPPLPARPPLFCAGCPHRGSFYAFKQAARDQEVIFTGDIGCYTLGAAPPLAAMDTCLCMGASLGLAQGLARVQPGTRLVAFIGDSTFFHAGLPPLVNAVHQQTPLVVVVLDNETTAMTGHQSHPGLATGTGQRAVDIARVARACGVETVLTADPLDLEATMAVARQALAAPGPALVILRHPCPQITKPATRYRVNADACTGCRTCIDELGCPALVPADGSVMINSTCTGCGLCAKICPAAAMEEVV</sequence>
<evidence type="ECO:0000256" key="4">
    <source>
        <dbReference type="ARBA" id="ARBA00017710"/>
    </source>
</evidence>
<evidence type="ECO:0000256" key="1">
    <source>
        <dbReference type="ARBA" id="ARBA00002995"/>
    </source>
</evidence>
<comment type="function">
    <text evidence="1 14">Catalyzes the ferredoxin-dependent oxidative decarboxylation of arylpyruvates.</text>
</comment>
<evidence type="ECO:0000256" key="7">
    <source>
        <dbReference type="ARBA" id="ARBA00022723"/>
    </source>
</evidence>
<feature type="binding site" evidence="15">
    <location>
        <position position="558"/>
    </location>
    <ligand>
        <name>[4Fe-4S] cluster</name>
        <dbReference type="ChEBI" id="CHEBI:49883"/>
        <label>2</label>
    </ligand>
</feature>
<evidence type="ECO:0000256" key="14">
    <source>
        <dbReference type="PIRNR" id="PIRNR006439"/>
    </source>
</evidence>
<keyword evidence="17" id="KW-0670">Pyruvate</keyword>
<keyword evidence="9 14" id="KW-0560">Oxidoreductase</keyword>
<dbReference type="SUPFAM" id="SSF52922">
    <property type="entry name" value="TK C-terminal domain-like"/>
    <property type="match status" value="1"/>
</dbReference>
<keyword evidence="5 14" id="KW-0813">Transport</keyword>
<dbReference type="GO" id="GO:0030976">
    <property type="term" value="F:thiamine pyrophosphate binding"/>
    <property type="evidence" value="ECO:0007669"/>
    <property type="project" value="InterPro"/>
</dbReference>
<evidence type="ECO:0000256" key="12">
    <source>
        <dbReference type="ARBA" id="ARBA00030514"/>
    </source>
</evidence>
<dbReference type="Pfam" id="PF00037">
    <property type="entry name" value="Fer4"/>
    <property type="match status" value="1"/>
</dbReference>
<dbReference type="InterPro" id="IPR017900">
    <property type="entry name" value="4Fe4S_Fe_S_CS"/>
</dbReference>
<dbReference type="CDD" id="cd02008">
    <property type="entry name" value="TPP_IOR_alpha"/>
    <property type="match status" value="1"/>
</dbReference>
<dbReference type="InterPro" id="IPR009014">
    <property type="entry name" value="Transketo_C/PFOR_II"/>
</dbReference>
<dbReference type="PANTHER" id="PTHR43710">
    <property type="entry name" value="2-HYDROXYACYL-COA LYASE"/>
    <property type="match status" value="1"/>
</dbReference>
<dbReference type="Pfam" id="PF01855">
    <property type="entry name" value="POR_N"/>
    <property type="match status" value="1"/>
</dbReference>
<gene>
    <name evidence="17" type="ORF">MOMUL_11000</name>
</gene>
<dbReference type="InterPro" id="IPR045025">
    <property type="entry name" value="HACL1-like"/>
</dbReference>
<dbReference type="InterPro" id="IPR002880">
    <property type="entry name" value="Pyrv_Fd/Flavodoxin_OxRdtase_N"/>
</dbReference>
<dbReference type="Proteomes" id="UP000075670">
    <property type="component" value="Unassembled WGS sequence"/>
</dbReference>
<dbReference type="EMBL" id="LTBC01000003">
    <property type="protein sequence ID" value="KYH32499.1"/>
    <property type="molecule type" value="Genomic_DNA"/>
</dbReference>
<keyword evidence="6 14" id="KW-0004">4Fe-4S</keyword>
<dbReference type="InterPro" id="IPR011766">
    <property type="entry name" value="TPP_enzyme_TPP-bd"/>
</dbReference>
<reference evidence="17 18" key="1">
    <citation type="submission" date="2016-02" db="EMBL/GenBank/DDBJ databases">
        <title>Genome sequence of Moorella mulderi DSM 14980.</title>
        <authorList>
            <person name="Poehlein A."/>
            <person name="Daniel R."/>
        </authorList>
    </citation>
    <scope>NUCLEOTIDE SEQUENCE [LARGE SCALE GENOMIC DNA]</scope>
    <source>
        <strain evidence="17 18">DSM 14980</strain>
    </source>
</reference>
<evidence type="ECO:0000256" key="11">
    <source>
        <dbReference type="ARBA" id="ARBA00023014"/>
    </source>
</evidence>
<evidence type="ECO:0000256" key="9">
    <source>
        <dbReference type="ARBA" id="ARBA00023002"/>
    </source>
</evidence>
<evidence type="ECO:0000313" key="17">
    <source>
        <dbReference type="EMBL" id="KYH32499.1"/>
    </source>
</evidence>
<evidence type="ECO:0000256" key="5">
    <source>
        <dbReference type="ARBA" id="ARBA00022448"/>
    </source>
</evidence>
<dbReference type="OrthoDB" id="9804603at2"/>
<evidence type="ECO:0000256" key="10">
    <source>
        <dbReference type="ARBA" id="ARBA00023004"/>
    </source>
</evidence>
<evidence type="ECO:0000313" key="18">
    <source>
        <dbReference type="Proteomes" id="UP000075670"/>
    </source>
</evidence>
<feature type="binding site" evidence="15">
    <location>
        <position position="574"/>
    </location>
    <ligand>
        <name>[4Fe-4S] cluster</name>
        <dbReference type="ChEBI" id="CHEBI:49883"/>
        <label>2</label>
    </ligand>
</feature>
<evidence type="ECO:0000259" key="16">
    <source>
        <dbReference type="PROSITE" id="PS51379"/>
    </source>
</evidence>
<keyword evidence="8 14" id="KW-0249">Electron transport</keyword>
<feature type="binding site" evidence="15">
    <location>
        <position position="584"/>
    </location>
    <ligand>
        <name>[4Fe-4S] cluster</name>
        <dbReference type="ChEBI" id="CHEBI:49883"/>
        <label>1</label>
    </ligand>
</feature>
<dbReference type="SUPFAM" id="SSF52518">
    <property type="entry name" value="Thiamin diphosphate-binding fold (THDP-binding)"/>
    <property type="match status" value="2"/>
</dbReference>
<feature type="binding site" evidence="15">
    <location>
        <position position="580"/>
    </location>
    <ligand>
        <name>[4Fe-4S] cluster</name>
        <dbReference type="ChEBI" id="CHEBI:49883"/>
        <label>2</label>
    </ligand>
</feature>
<comment type="cofactor">
    <cofactor evidence="14 15">
        <name>[4Fe-4S] cluster</name>
        <dbReference type="ChEBI" id="CHEBI:49883"/>
    </cofactor>
    <text evidence="14 15">Binds 2 [4Fe-4S] clusters. In this family the first cluster has a non-standard and varying [4Fe-4S] binding motif CX(2)CX(2)CX(4-5)CP.</text>
</comment>
<proteinExistence type="predicted"/>
<dbReference type="InterPro" id="IPR017721">
    <property type="entry name" value="IorA"/>
</dbReference>
<comment type="caution">
    <text evidence="17">The sequence shown here is derived from an EMBL/GenBank/DDBJ whole genome shotgun (WGS) entry which is preliminary data.</text>
</comment>
<feature type="binding site" evidence="15">
    <location>
        <position position="546"/>
    </location>
    <ligand>
        <name>[4Fe-4S] cluster</name>
        <dbReference type="ChEBI" id="CHEBI:49883"/>
        <label>1</label>
    </ligand>
</feature>